<dbReference type="GO" id="GO:0008270">
    <property type="term" value="F:zinc ion binding"/>
    <property type="evidence" value="ECO:0007669"/>
    <property type="project" value="UniProtKB-KW"/>
</dbReference>
<sequence>MVKYCSAFGCKNSGLTPGIHFFRYPYDDNLRKQWIIKTRRENFRPSKLAVLCSEHFKESDLELKTRPSFLRSILMPEERIKAVLPRLLPGTVPSKFQYNLYTAGGERKLLSNHDFEDSIRPRKAFEKRERQRVLAEIDFGTKSSNSSQNIPSKLSKSSNDGSVSDICSISQPSQIISESERLVLQGNEIPPSSKRNDIPANSKEKVLPPRSKGNVIQPRGKGNVIRPRSKSNVIQPRGKGNVIPPRSKSNVIPSRSKSNVIPSRSKGNVILPSSSKGPKGILILETLKSQNNERQPSGRSILFLKRLESQESHVSQPSQPVSTDTLLHRTDCYTLKSILKDNTTDLVHQKSSTPKQDIPCNVEEETVMTEDLRNEINNDSHNNTTVTLPQPAKESYTEEYCDIDVKEEVLEECLDTALTDTLTQSLIMTCETAEDESLCSEITDFVDVNRVSRFDCYDHFPAKAKRKARRCQREGCRRKSLFYCRKCREFLCIVATDTEDDCFYLYHHQ</sequence>
<protein>
    <submittedName>
        <fullName evidence="16">Uncharacterized protein LOC106066865 isoform X2</fullName>
    </submittedName>
</protein>
<keyword evidence="7" id="KW-0175">Coiled coil</keyword>
<evidence type="ECO:0000256" key="9">
    <source>
        <dbReference type="ARBA" id="ARBA00023163"/>
    </source>
</evidence>
<evidence type="ECO:0000256" key="13">
    <source>
        <dbReference type="SAM" id="MobiDB-lite"/>
    </source>
</evidence>
<evidence type="ECO:0000259" key="14">
    <source>
        <dbReference type="PROSITE" id="PS50950"/>
    </source>
</evidence>
<dbReference type="GeneID" id="106066865"/>
<dbReference type="GO" id="GO:0005654">
    <property type="term" value="C:nucleoplasm"/>
    <property type="evidence" value="ECO:0007669"/>
    <property type="project" value="UniProtKB-SubCell"/>
</dbReference>
<evidence type="ECO:0000313" key="16">
    <source>
        <dbReference type="RefSeq" id="XP_055864685.1"/>
    </source>
</evidence>
<keyword evidence="6" id="KW-0805">Transcription regulation</keyword>
<comment type="similarity">
    <text evidence="2">Belongs to the THAP1 family.</text>
</comment>
<feature type="region of interest" description="Disordered" evidence="13">
    <location>
        <begin position="138"/>
        <end position="166"/>
    </location>
</feature>
<dbReference type="Pfam" id="PF05485">
    <property type="entry name" value="THAP"/>
    <property type="match status" value="1"/>
</dbReference>
<dbReference type="InterPro" id="IPR006612">
    <property type="entry name" value="THAP_Znf"/>
</dbReference>
<dbReference type="SMART" id="SM00980">
    <property type="entry name" value="THAP"/>
    <property type="match status" value="1"/>
</dbReference>
<evidence type="ECO:0000256" key="6">
    <source>
        <dbReference type="ARBA" id="ARBA00023015"/>
    </source>
</evidence>
<evidence type="ECO:0000256" key="2">
    <source>
        <dbReference type="ARBA" id="ARBA00006177"/>
    </source>
</evidence>
<dbReference type="SUPFAM" id="SSF57716">
    <property type="entry name" value="Glucocorticoid receptor-like (DNA-binding domain)"/>
    <property type="match status" value="1"/>
</dbReference>
<evidence type="ECO:0000256" key="10">
    <source>
        <dbReference type="ARBA" id="ARBA00023242"/>
    </source>
</evidence>
<feature type="domain" description="THAP-type" evidence="14">
    <location>
        <begin position="1"/>
        <end position="96"/>
    </location>
</feature>
<keyword evidence="4 12" id="KW-0863">Zinc-finger</keyword>
<evidence type="ECO:0000256" key="12">
    <source>
        <dbReference type="PROSITE-ProRule" id="PRU00309"/>
    </source>
</evidence>
<comment type="subcellular location">
    <subcellularLocation>
        <location evidence="1">Nucleus</location>
        <location evidence="1">Nucleoplasm</location>
    </subcellularLocation>
</comment>
<keyword evidence="8 12" id="KW-0238">DNA-binding</keyword>
<organism evidence="15 16">
    <name type="scientific">Biomphalaria glabrata</name>
    <name type="common">Bloodfluke planorb</name>
    <name type="synonym">Freshwater snail</name>
    <dbReference type="NCBI Taxonomy" id="6526"/>
    <lineage>
        <taxon>Eukaryota</taxon>
        <taxon>Metazoa</taxon>
        <taxon>Spiralia</taxon>
        <taxon>Lophotrochozoa</taxon>
        <taxon>Mollusca</taxon>
        <taxon>Gastropoda</taxon>
        <taxon>Heterobranchia</taxon>
        <taxon>Euthyneura</taxon>
        <taxon>Panpulmonata</taxon>
        <taxon>Hygrophila</taxon>
        <taxon>Lymnaeoidea</taxon>
        <taxon>Planorbidae</taxon>
        <taxon>Biomphalaria</taxon>
    </lineage>
</organism>
<evidence type="ECO:0000256" key="8">
    <source>
        <dbReference type="ARBA" id="ARBA00023125"/>
    </source>
</evidence>
<evidence type="ECO:0000256" key="3">
    <source>
        <dbReference type="ARBA" id="ARBA00022723"/>
    </source>
</evidence>
<evidence type="ECO:0000256" key="5">
    <source>
        <dbReference type="ARBA" id="ARBA00022833"/>
    </source>
</evidence>
<evidence type="ECO:0000256" key="4">
    <source>
        <dbReference type="ARBA" id="ARBA00022771"/>
    </source>
</evidence>
<dbReference type="RefSeq" id="XP_055864685.1">
    <property type="nucleotide sequence ID" value="XM_056008710.1"/>
</dbReference>
<dbReference type="InterPro" id="IPR026516">
    <property type="entry name" value="THAP1/10"/>
</dbReference>
<feature type="compositionally biased region" description="Basic and acidic residues" evidence="13">
    <location>
        <begin position="194"/>
        <end position="207"/>
    </location>
</feature>
<keyword evidence="3" id="KW-0479">Metal-binding</keyword>
<keyword evidence="5" id="KW-0862">Zinc</keyword>
<reference evidence="16" key="1">
    <citation type="submission" date="2025-08" db="UniProtKB">
        <authorList>
            <consortium name="RefSeq"/>
        </authorList>
    </citation>
    <scope>IDENTIFICATION</scope>
</reference>
<dbReference type="PANTHER" id="PTHR46600:SF1">
    <property type="entry name" value="THAP DOMAIN-CONTAINING PROTEIN 1"/>
    <property type="match status" value="1"/>
</dbReference>
<keyword evidence="9" id="KW-0804">Transcription</keyword>
<dbReference type="AlphaFoldDB" id="A0A9W2YPQ4"/>
<proteinExistence type="inferred from homology"/>
<dbReference type="PANTHER" id="PTHR46600">
    <property type="entry name" value="THAP DOMAIN-CONTAINING"/>
    <property type="match status" value="1"/>
</dbReference>
<feature type="compositionally biased region" description="Polar residues" evidence="13">
    <location>
        <begin position="247"/>
        <end position="273"/>
    </location>
</feature>
<gene>
    <name evidence="16" type="primary">LOC106066865</name>
</gene>
<evidence type="ECO:0000256" key="7">
    <source>
        <dbReference type="ARBA" id="ARBA00023054"/>
    </source>
</evidence>
<accession>A0A9W2YPQ4</accession>
<dbReference type="Proteomes" id="UP001165740">
    <property type="component" value="Chromosome 13"/>
</dbReference>
<name>A0A9W2YPQ4_BIOGL</name>
<evidence type="ECO:0000256" key="1">
    <source>
        <dbReference type="ARBA" id="ARBA00004642"/>
    </source>
</evidence>
<evidence type="ECO:0000256" key="11">
    <source>
        <dbReference type="ARBA" id="ARBA00023306"/>
    </source>
</evidence>
<keyword evidence="11" id="KW-0131">Cell cycle</keyword>
<dbReference type="PROSITE" id="PS50950">
    <property type="entry name" value="ZF_THAP"/>
    <property type="match status" value="1"/>
</dbReference>
<keyword evidence="15" id="KW-1185">Reference proteome</keyword>
<keyword evidence="10" id="KW-0539">Nucleus</keyword>
<evidence type="ECO:0000313" key="15">
    <source>
        <dbReference type="Proteomes" id="UP001165740"/>
    </source>
</evidence>
<dbReference type="GO" id="GO:0043565">
    <property type="term" value="F:sequence-specific DNA binding"/>
    <property type="evidence" value="ECO:0007669"/>
    <property type="project" value="InterPro"/>
</dbReference>
<feature type="region of interest" description="Disordered" evidence="13">
    <location>
        <begin position="187"/>
        <end position="273"/>
    </location>
</feature>
<feature type="compositionally biased region" description="Polar residues" evidence="13">
    <location>
        <begin position="141"/>
        <end position="162"/>
    </location>
</feature>